<dbReference type="PATRIC" id="fig|1107882.3.peg.235"/>
<sequence>MSHRAICRASAVFLAVFWATVASPQSANLGCNLEQRAGASRQVLRCPGGVRITPENGARYSLADRDQDGNADGVILRRKALLLEVPTGQTSGFVVVTPQAIAAVRGTKWAVDAQSGKTSVFVVDGRVGVQRPSSSASVLLGPGEGVDVEAGTTPLIVRRWPAARVSALMARLGE</sequence>
<dbReference type="GO" id="GO:0016989">
    <property type="term" value="F:sigma factor antagonist activity"/>
    <property type="evidence" value="ECO:0007669"/>
    <property type="project" value="TreeGrafter"/>
</dbReference>
<keyword evidence="1" id="KW-0732">Signal</keyword>
<gene>
    <name evidence="3" type="ORF">MAXJ12_01182</name>
</gene>
<evidence type="ECO:0000313" key="4">
    <source>
        <dbReference type="Proteomes" id="UP000003250"/>
    </source>
</evidence>
<keyword evidence="4" id="KW-1185">Reference proteome</keyword>
<dbReference type="Proteomes" id="UP000003250">
    <property type="component" value="Unassembled WGS sequence"/>
</dbReference>
<dbReference type="EMBL" id="AHAM01000017">
    <property type="protein sequence ID" value="EHK59178.1"/>
    <property type="molecule type" value="Genomic_DNA"/>
</dbReference>
<protein>
    <recommendedName>
        <fullName evidence="2">FecR protein domain-containing protein</fullName>
    </recommendedName>
</protein>
<organism evidence="3 4">
    <name type="scientific">Mesorhizobium alhagi CCNWXJ12-2</name>
    <dbReference type="NCBI Taxonomy" id="1107882"/>
    <lineage>
        <taxon>Bacteria</taxon>
        <taxon>Pseudomonadati</taxon>
        <taxon>Pseudomonadota</taxon>
        <taxon>Alphaproteobacteria</taxon>
        <taxon>Hyphomicrobiales</taxon>
        <taxon>Phyllobacteriaceae</taxon>
        <taxon>Allomesorhizobium</taxon>
    </lineage>
</organism>
<evidence type="ECO:0000256" key="1">
    <source>
        <dbReference type="SAM" id="SignalP"/>
    </source>
</evidence>
<evidence type="ECO:0000313" key="3">
    <source>
        <dbReference type="EMBL" id="EHK59178.1"/>
    </source>
</evidence>
<dbReference type="AlphaFoldDB" id="H0HJD2"/>
<name>H0HJD2_9HYPH</name>
<dbReference type="PANTHER" id="PTHR30273:SF2">
    <property type="entry name" value="PROTEIN FECR"/>
    <property type="match status" value="1"/>
</dbReference>
<accession>H0HJD2</accession>
<dbReference type="InterPro" id="IPR012373">
    <property type="entry name" value="Ferrdict_sens_TM"/>
</dbReference>
<dbReference type="OrthoDB" id="7994644at2"/>
<feature type="signal peptide" evidence="1">
    <location>
        <begin position="1"/>
        <end position="27"/>
    </location>
</feature>
<dbReference type="Pfam" id="PF04773">
    <property type="entry name" value="FecR"/>
    <property type="match status" value="1"/>
</dbReference>
<dbReference type="PANTHER" id="PTHR30273">
    <property type="entry name" value="PERIPLASMIC SIGNAL SENSOR AND SIGMA FACTOR ACTIVATOR FECR-RELATED"/>
    <property type="match status" value="1"/>
</dbReference>
<reference evidence="3 4" key="1">
    <citation type="journal article" date="2012" name="J. Bacteriol.">
        <title>Draft Genome Sequence of Mesorhizobium alhagi CCNWXJ12-2T, a Novel Salt-Resistant Species Isolated from the Desert of Northwestern China.</title>
        <authorList>
            <person name="Zhou M."/>
            <person name="Chen W."/>
            <person name="Chen H."/>
            <person name="Wei G."/>
        </authorList>
    </citation>
    <scope>NUCLEOTIDE SEQUENCE [LARGE SCALE GENOMIC DNA]</scope>
    <source>
        <strain evidence="3 4">CCNWXJ12-2</strain>
    </source>
</reference>
<dbReference type="InterPro" id="IPR006860">
    <property type="entry name" value="FecR"/>
</dbReference>
<feature type="domain" description="FecR protein" evidence="2">
    <location>
        <begin position="40"/>
        <end position="127"/>
    </location>
</feature>
<dbReference type="Gene3D" id="2.60.120.1440">
    <property type="match status" value="1"/>
</dbReference>
<feature type="chain" id="PRO_5003534505" description="FecR protein domain-containing protein" evidence="1">
    <location>
        <begin position="28"/>
        <end position="174"/>
    </location>
</feature>
<evidence type="ECO:0000259" key="2">
    <source>
        <dbReference type="Pfam" id="PF04773"/>
    </source>
</evidence>
<proteinExistence type="predicted"/>
<dbReference type="RefSeq" id="WP_008833894.1">
    <property type="nucleotide sequence ID" value="NZ_AHAM01000017.1"/>
</dbReference>